<dbReference type="PANTHER" id="PTHR39420:SF1">
    <property type="entry name" value="HYDROLASE"/>
    <property type="match status" value="1"/>
</dbReference>
<dbReference type="NCBIfam" id="TIGR03883">
    <property type="entry name" value="DUF2342_F420"/>
    <property type="match status" value="1"/>
</dbReference>
<dbReference type="PANTHER" id="PTHR39420">
    <property type="match status" value="1"/>
</dbReference>
<proteinExistence type="predicted"/>
<keyword evidence="3" id="KW-1185">Reference proteome</keyword>
<dbReference type="InterPro" id="IPR022454">
    <property type="entry name" value="CHP03883_F420-assoc"/>
</dbReference>
<dbReference type="RefSeq" id="WP_135848680.1">
    <property type="nucleotide sequence ID" value="NZ_RHPJ01000001.1"/>
</dbReference>
<evidence type="ECO:0000256" key="1">
    <source>
        <dbReference type="SAM" id="MobiDB-lite"/>
    </source>
</evidence>
<accession>A0A4Z1E5C0</accession>
<feature type="region of interest" description="Disordered" evidence="1">
    <location>
        <begin position="190"/>
        <end position="209"/>
    </location>
</feature>
<feature type="compositionally biased region" description="Acidic residues" evidence="1">
    <location>
        <begin position="223"/>
        <end position="240"/>
    </location>
</feature>
<dbReference type="Proteomes" id="UP000297318">
    <property type="component" value="Unassembled WGS sequence"/>
</dbReference>
<dbReference type="OrthoDB" id="142939at2"/>
<feature type="region of interest" description="Disordered" evidence="1">
    <location>
        <begin position="216"/>
        <end position="253"/>
    </location>
</feature>
<keyword evidence="2" id="KW-0378">Hydrolase</keyword>
<dbReference type="Pfam" id="PF10103">
    <property type="entry name" value="Zincin_2"/>
    <property type="match status" value="1"/>
</dbReference>
<protein>
    <submittedName>
        <fullName evidence="2">Putative hydrolase</fullName>
    </submittedName>
</protein>
<reference evidence="2 3" key="1">
    <citation type="submission" date="2018-11" db="EMBL/GenBank/DDBJ databases">
        <title>Complete genome sequencing of the Actinobacteria Serinibacter sp. K3-2.</title>
        <authorList>
            <person name="Rakitin A.L."/>
            <person name="Beletsky A.V."/>
            <person name="Mardanov A.V."/>
            <person name="Ravin N.V."/>
            <person name="Gromova A.S."/>
            <person name="Filippova S.N."/>
            <person name="Gal'Chenko V.F."/>
        </authorList>
    </citation>
    <scope>NUCLEOTIDE SEQUENCE [LARGE SCALE GENOMIC DNA]</scope>
    <source>
        <strain evidence="2 3">K3-2</strain>
    </source>
</reference>
<comment type="caution">
    <text evidence="2">The sequence shown here is derived from an EMBL/GenBank/DDBJ whole genome shotgun (WGS) entry which is preliminary data.</text>
</comment>
<evidence type="ECO:0000313" key="3">
    <source>
        <dbReference type="Proteomes" id="UP000297318"/>
    </source>
</evidence>
<dbReference type="EMBL" id="RHPJ01000001">
    <property type="protein sequence ID" value="TGO06490.1"/>
    <property type="molecule type" value="Genomic_DNA"/>
</dbReference>
<dbReference type="InterPro" id="IPR018766">
    <property type="entry name" value="Zinicin_2"/>
</dbReference>
<feature type="compositionally biased region" description="Acidic residues" evidence="1">
    <location>
        <begin position="190"/>
        <end position="203"/>
    </location>
</feature>
<dbReference type="Gene3D" id="1.20.150.30">
    <property type="entry name" value="Zincin-like metallopeptidase, N-terminal domain"/>
    <property type="match status" value="1"/>
</dbReference>
<organism evidence="2 3">
    <name type="scientific">Serinibacter arcticus</name>
    <dbReference type="NCBI Taxonomy" id="1655435"/>
    <lineage>
        <taxon>Bacteria</taxon>
        <taxon>Bacillati</taxon>
        <taxon>Actinomycetota</taxon>
        <taxon>Actinomycetes</taxon>
        <taxon>Micrococcales</taxon>
        <taxon>Beutenbergiaceae</taxon>
        <taxon>Serinibacter</taxon>
    </lineage>
</organism>
<evidence type="ECO:0000313" key="2">
    <source>
        <dbReference type="EMBL" id="TGO06490.1"/>
    </source>
</evidence>
<dbReference type="InterPro" id="IPR042271">
    <property type="entry name" value="Zinicin_2_N"/>
</dbReference>
<gene>
    <name evidence="2" type="ORF">SERN_0682</name>
</gene>
<dbReference type="AlphaFoldDB" id="A0A4Z1E5C0"/>
<sequence length="377" mass="39801">MTQAIDWDAAVARAASVGRAGPPIDRQGLLALVASLRQAAADAPAYVADVTGLHEAAEIAADQPALIVDRPRWAEAATETFASLTDGLLPVSRMPGAARLAGEQLGWVLALLGTRVLGQFDPYVSPEPGRGRLLVVAPNVLSVQRQLDADAQDFHLWVCLHEQTHAVQFAAAPWLADHLKTALAQVIGSEDDTKDGDGEESDDGGTVSLLTRLRRTLRRGDGEGESDGDPDVGPDPEVPADAETPPDAAAGPGVLDAVLEPEQRAALTEAVAVMSLLEGHADVVMDEVGPSAIPTVKQIRAGFEKRRDERTLTALLMRRLLGMDAKLAQYRNGAVFVRGVREKVGHSGLNAVFAGPENLPTAAEIADPDAWVARVHG</sequence>
<feature type="compositionally biased region" description="Low complexity" evidence="1">
    <location>
        <begin position="241"/>
        <end position="253"/>
    </location>
</feature>
<name>A0A4Z1E5C0_9MICO</name>
<dbReference type="SUPFAM" id="SSF55486">
    <property type="entry name" value="Metalloproteases ('zincins'), catalytic domain"/>
    <property type="match status" value="1"/>
</dbReference>
<dbReference type="GO" id="GO:0016787">
    <property type="term" value="F:hydrolase activity"/>
    <property type="evidence" value="ECO:0007669"/>
    <property type="project" value="UniProtKB-KW"/>
</dbReference>